<proteinExistence type="inferred from homology"/>
<dbReference type="Pfam" id="PF07985">
    <property type="entry name" value="SRR1"/>
    <property type="match status" value="1"/>
</dbReference>
<feature type="domain" description="SRR1-like" evidence="2">
    <location>
        <begin position="156"/>
        <end position="311"/>
    </location>
</feature>
<dbReference type="GeneTree" id="ENSGT00390000003948"/>
<protein>
    <submittedName>
        <fullName evidence="3">SRR1 domain containing</fullName>
    </submittedName>
</protein>
<gene>
    <name evidence="3" type="primary">srrd</name>
</gene>
<evidence type="ECO:0000259" key="2">
    <source>
        <dbReference type="Pfam" id="PF07985"/>
    </source>
</evidence>
<dbReference type="FunCoup" id="A0A803J581">
    <property type="interactions" value="2829"/>
</dbReference>
<dbReference type="Ensembl" id="ENSXETT00000113368">
    <property type="protein sequence ID" value="ENSXETP00000103005"/>
    <property type="gene ID" value="ENSXETG00000032306"/>
</dbReference>
<reference evidence="3" key="2">
    <citation type="submission" date="2021-03" db="UniProtKB">
        <authorList>
            <consortium name="Ensembl"/>
        </authorList>
    </citation>
    <scope>IDENTIFICATION</scope>
</reference>
<reference evidence="3" key="1">
    <citation type="journal article" date="2010" name="Science">
        <title>The genome of the Western clawed frog Xenopus tropicalis.</title>
        <authorList>
            <person name="Hellsten U."/>
            <person name="Harland R.M."/>
            <person name="Gilchrist M.J."/>
            <person name="Hendrix D."/>
            <person name="Jurka J."/>
            <person name="Kapitonov V."/>
            <person name="Ovcharenko I."/>
            <person name="Putnam N.H."/>
            <person name="Shu S."/>
            <person name="Taher L."/>
            <person name="Blitz I.L."/>
            <person name="Blumberg B."/>
            <person name="Dichmann D.S."/>
            <person name="Dubchak I."/>
            <person name="Amaya E."/>
            <person name="Detter J.C."/>
            <person name="Fletcher R."/>
            <person name="Gerhard D.S."/>
            <person name="Goodstein D."/>
            <person name="Graves T."/>
            <person name="Grigoriev I.V."/>
            <person name="Grimwood J."/>
            <person name="Kawashima T."/>
            <person name="Lindquist E."/>
            <person name="Lucas S.M."/>
            <person name="Mead P.E."/>
            <person name="Mitros T."/>
            <person name="Ogino H."/>
            <person name="Ohta Y."/>
            <person name="Poliakov A.V."/>
            <person name="Pollet N."/>
            <person name="Robert J."/>
            <person name="Salamov A."/>
            <person name="Sater A.K."/>
            <person name="Schmutz J."/>
            <person name="Terry A."/>
            <person name="Vize P.D."/>
            <person name="Warren W.C."/>
            <person name="Wells D."/>
            <person name="Wills A."/>
            <person name="Wilson R.K."/>
            <person name="Zimmerman L.B."/>
            <person name="Zorn A.M."/>
            <person name="Grainger R."/>
            <person name="Grammer T."/>
            <person name="Khokha M.K."/>
            <person name="Richardson P.M."/>
            <person name="Rokhsar D.S."/>
        </authorList>
    </citation>
    <scope>NUCLEOTIDE SEQUENCE [LARGE SCALE GENOMIC DNA]</scope>
    <source>
        <strain evidence="3">Nigerian</strain>
    </source>
</reference>
<dbReference type="PANTHER" id="PTHR28626:SF3">
    <property type="entry name" value="SRR1-LIKE PROTEIN"/>
    <property type="match status" value="1"/>
</dbReference>
<evidence type="ECO:0000256" key="1">
    <source>
        <dbReference type="ARBA" id="ARBA00009856"/>
    </source>
</evidence>
<accession>A0A803J581</accession>
<evidence type="ECO:0000313" key="3">
    <source>
        <dbReference type="Ensembl" id="ENSXETP00000103005"/>
    </source>
</evidence>
<dbReference type="Bgee" id="ENSXETG00000032306">
    <property type="expression patterns" value="Expressed in egg cell and 13 other cell types or tissues"/>
</dbReference>
<dbReference type="InterPro" id="IPR040044">
    <property type="entry name" value="SRR1L"/>
</dbReference>
<dbReference type="InterPro" id="IPR012942">
    <property type="entry name" value="SRR1-like"/>
</dbReference>
<organism evidence="3">
    <name type="scientific">Xenopus tropicalis</name>
    <name type="common">Western clawed frog</name>
    <name type="synonym">Silurana tropicalis</name>
    <dbReference type="NCBI Taxonomy" id="8364"/>
    <lineage>
        <taxon>Eukaryota</taxon>
        <taxon>Metazoa</taxon>
        <taxon>Chordata</taxon>
        <taxon>Craniata</taxon>
        <taxon>Vertebrata</taxon>
        <taxon>Euteleostomi</taxon>
        <taxon>Amphibia</taxon>
        <taxon>Batrachia</taxon>
        <taxon>Anura</taxon>
        <taxon>Pipoidea</taxon>
        <taxon>Pipidae</taxon>
        <taxon>Xenopodinae</taxon>
        <taxon>Xenopus</taxon>
        <taxon>Silurana</taxon>
    </lineage>
</organism>
<dbReference type="AlphaFoldDB" id="A0A803J581"/>
<name>A0A803J581_XENTR</name>
<sequence length="348" mass="40267">MCSSEQETRSSNRKGRKISVMSLKPPLSVGCQHHISEKQAGIWEFRYAMESNDWQMVKKKKSAKRKDFSNNEKQPPELSRCEPLKDCKNLMQSVCGTMENIKTSEFWNSCQKSLKQCLYIQQTAASERNRCKGVGVEQYLDITSEEGSCSSLCSCDCVCYGLGNFSLCVTSRYQLGFLLLFLDLFKIPRCQSYIFDPIFSPSEISVLRELGFNVLLENEEGKHAVDKPTVFYMLHCGKALYNNLLWRNWSAKSLSKMIIIGNSFKGIEERLLSRILQRDYLYIHKSLQAVEETTFPENSQFSDVFNDTSVHRFPTEKLRALPNELWQCEDEPCYQECEDLEIIRNQTR</sequence>
<dbReference type="InParanoid" id="A0A803J581"/>
<dbReference type="PANTHER" id="PTHR28626">
    <property type="entry name" value="SRR1-LIKE PROTEIN"/>
    <property type="match status" value="1"/>
</dbReference>
<comment type="similarity">
    <text evidence="1">Belongs to the SRR1 family.</text>
</comment>